<dbReference type="PANTHER" id="PTHR19324">
    <property type="entry name" value="PERFORIN-LIKE PROTEIN 1"/>
    <property type="match status" value="1"/>
</dbReference>
<keyword evidence="4" id="KW-1185">Reference proteome</keyword>
<evidence type="ECO:0000313" key="4">
    <source>
        <dbReference type="Proteomes" id="UP000735302"/>
    </source>
</evidence>
<evidence type="ECO:0000259" key="2">
    <source>
        <dbReference type="Pfam" id="PF16977"/>
    </source>
</evidence>
<dbReference type="Proteomes" id="UP000735302">
    <property type="component" value="Unassembled WGS sequence"/>
</dbReference>
<proteinExistence type="predicted"/>
<feature type="signal peptide" evidence="1">
    <location>
        <begin position="1"/>
        <end position="26"/>
    </location>
</feature>
<dbReference type="Pfam" id="PF16977">
    <property type="entry name" value="ApeC"/>
    <property type="match status" value="1"/>
</dbReference>
<keyword evidence="1" id="KW-0732">Signal</keyword>
<evidence type="ECO:0000313" key="3">
    <source>
        <dbReference type="EMBL" id="GFO47888.1"/>
    </source>
</evidence>
<sequence length="406" mass="44794">MAWPHMSSACLSLALVLAAMGDPSQALLSDATRAPLTLFDLTYTPAHVVKSLTRNVSLLCAHQNDNQSHLQEITRIRLLKKTSSVWTLLAELRDNEDEPQAMFGGKVSAKISQNIREIFLQITWPVATEETFGTYRCDVIGFEWRTKGILTEVTSEVAILKGEVTADDMMEVFQQTSKELAEVKNSTNELKSFKNQLITWPEGQFALLQPKTGCPVDLTFFGGTERYVRIHTESSSGSTNGNSHSSVLHTGTLSRENAQNFFTLRFCEASGIFNTDPWPAGSYCINKINSAICPRGLCSGYFRMDLEDTNLVEDFTSKVTRGSSYLNFCCMSSGSPQTTISLPTRSSFILYRLGGQCQEVAGMSVSSETIRIDTEDSANNDLVSGASPDIDISDDNPTTIHLCFYT</sequence>
<dbReference type="InterPro" id="IPR031569">
    <property type="entry name" value="ApeC"/>
</dbReference>
<feature type="domain" description="Apextrin C-terminal" evidence="2">
    <location>
        <begin position="200"/>
        <end position="405"/>
    </location>
</feature>
<protein>
    <submittedName>
        <fullName evidence="3">MACPF domain-containing protein 2</fullName>
    </submittedName>
</protein>
<name>A0AAV4DUX6_9GAST</name>
<comment type="caution">
    <text evidence="3">The sequence shown here is derived from an EMBL/GenBank/DDBJ whole genome shotgun (WGS) entry which is preliminary data.</text>
</comment>
<dbReference type="EMBL" id="BLXT01008354">
    <property type="protein sequence ID" value="GFO47888.1"/>
    <property type="molecule type" value="Genomic_DNA"/>
</dbReference>
<gene>
    <name evidence="3" type="ORF">PoB_007439300</name>
</gene>
<organism evidence="3 4">
    <name type="scientific">Plakobranchus ocellatus</name>
    <dbReference type="NCBI Taxonomy" id="259542"/>
    <lineage>
        <taxon>Eukaryota</taxon>
        <taxon>Metazoa</taxon>
        <taxon>Spiralia</taxon>
        <taxon>Lophotrochozoa</taxon>
        <taxon>Mollusca</taxon>
        <taxon>Gastropoda</taxon>
        <taxon>Heterobranchia</taxon>
        <taxon>Euthyneura</taxon>
        <taxon>Panpulmonata</taxon>
        <taxon>Sacoglossa</taxon>
        <taxon>Placobranchoidea</taxon>
        <taxon>Plakobranchidae</taxon>
        <taxon>Plakobranchus</taxon>
    </lineage>
</organism>
<dbReference type="AlphaFoldDB" id="A0AAV4DUX6"/>
<feature type="chain" id="PRO_5043495309" evidence="1">
    <location>
        <begin position="27"/>
        <end position="406"/>
    </location>
</feature>
<reference evidence="3 4" key="1">
    <citation type="journal article" date="2021" name="Elife">
        <title>Chloroplast acquisition without the gene transfer in kleptoplastic sea slugs, Plakobranchus ocellatus.</title>
        <authorList>
            <person name="Maeda T."/>
            <person name="Takahashi S."/>
            <person name="Yoshida T."/>
            <person name="Shimamura S."/>
            <person name="Takaki Y."/>
            <person name="Nagai Y."/>
            <person name="Toyoda A."/>
            <person name="Suzuki Y."/>
            <person name="Arimoto A."/>
            <person name="Ishii H."/>
            <person name="Satoh N."/>
            <person name="Nishiyama T."/>
            <person name="Hasebe M."/>
            <person name="Maruyama T."/>
            <person name="Minagawa J."/>
            <person name="Obokata J."/>
            <person name="Shigenobu S."/>
        </authorList>
    </citation>
    <scope>NUCLEOTIDE SEQUENCE [LARGE SCALE GENOMIC DNA]</scope>
</reference>
<accession>A0AAV4DUX6</accession>
<evidence type="ECO:0000256" key="1">
    <source>
        <dbReference type="SAM" id="SignalP"/>
    </source>
</evidence>
<dbReference type="PANTHER" id="PTHR19324:SF33">
    <property type="entry name" value="MUCIN-5AC"/>
    <property type="match status" value="1"/>
</dbReference>